<sequence>MQDQVSIKVGMEVSNITDQVTTSSGVLAYTIGSRNANTTLQLRNNETQILAGLFRDDEQKTRRKVPGLGNLPLIGKLFSSNNEDKRKNEIVLLITPRIMHNLSPASSVYSLIPSGIAATANPLGTTGARAVSASDAMPSSPMVMPQNTPADRAKGNNMLVANRRSRGFTLVELLVTLALLALLVTSASPVLQLSSKRDKERELKRALWQIRDALDAYKDAVDQGLIKKAADGSGYPANLAILVTGVENTQDPKKKKLFFLRRIPRDPFAADTEQSNAGTWRIRAYDGALDEMAQDVYDVSSRSLAIGINQQPYSEW</sequence>
<dbReference type="NCBIfam" id="TIGR02532">
    <property type="entry name" value="IV_pilin_GFxxxE"/>
    <property type="match status" value="1"/>
</dbReference>
<evidence type="ECO:0000313" key="3">
    <source>
        <dbReference type="EMBL" id="EEF26137.1"/>
    </source>
</evidence>
<dbReference type="PROSITE" id="PS00409">
    <property type="entry name" value="PROKAR_NTER_METHYL"/>
    <property type="match status" value="1"/>
</dbReference>
<protein>
    <recommendedName>
        <fullName evidence="2">Type II/III secretion system secretin-like domain-containing protein</fullName>
    </recommendedName>
</protein>
<keyword evidence="1" id="KW-0812">Transmembrane</keyword>
<feature type="transmembrane region" description="Helical" evidence="1">
    <location>
        <begin position="167"/>
        <end position="191"/>
    </location>
</feature>
<name>B9TDC8_RICCO</name>
<dbReference type="EMBL" id="EQ978112">
    <property type="protein sequence ID" value="EEF26137.1"/>
    <property type="molecule type" value="Genomic_DNA"/>
</dbReference>
<evidence type="ECO:0000259" key="2">
    <source>
        <dbReference type="Pfam" id="PF00263"/>
    </source>
</evidence>
<dbReference type="SUPFAM" id="SSF54523">
    <property type="entry name" value="Pili subunits"/>
    <property type="match status" value="1"/>
</dbReference>
<keyword evidence="4" id="KW-1185">Reference proteome</keyword>
<feature type="domain" description="Type II/III secretion system secretin-like" evidence="2">
    <location>
        <begin position="3"/>
        <end position="99"/>
    </location>
</feature>
<dbReference type="Proteomes" id="UP000008311">
    <property type="component" value="Unassembled WGS sequence"/>
</dbReference>
<proteinExistence type="predicted"/>
<dbReference type="GO" id="GO:0009306">
    <property type="term" value="P:protein secretion"/>
    <property type="evidence" value="ECO:0007669"/>
    <property type="project" value="InterPro"/>
</dbReference>
<dbReference type="InterPro" id="IPR004846">
    <property type="entry name" value="T2SS/T3SS_dom"/>
</dbReference>
<evidence type="ECO:0000313" key="4">
    <source>
        <dbReference type="Proteomes" id="UP000008311"/>
    </source>
</evidence>
<dbReference type="InterPro" id="IPR050810">
    <property type="entry name" value="Bact_Secretion_Sys_Channel"/>
</dbReference>
<keyword evidence="1" id="KW-0472">Membrane</keyword>
<accession>B9TDC8</accession>
<dbReference type="AlphaFoldDB" id="B9TDC8"/>
<gene>
    <name evidence="3" type="ORF">RCOM_1828270</name>
</gene>
<dbReference type="InParanoid" id="B9TDC8"/>
<dbReference type="Pfam" id="PF07963">
    <property type="entry name" value="N_methyl"/>
    <property type="match status" value="1"/>
</dbReference>
<keyword evidence="1" id="KW-1133">Transmembrane helix</keyword>
<evidence type="ECO:0000256" key="1">
    <source>
        <dbReference type="SAM" id="Phobius"/>
    </source>
</evidence>
<dbReference type="InterPro" id="IPR012902">
    <property type="entry name" value="N_methyl_site"/>
</dbReference>
<dbReference type="Pfam" id="PF00263">
    <property type="entry name" value="Secretin"/>
    <property type="match status" value="1"/>
</dbReference>
<reference evidence="4" key="1">
    <citation type="journal article" date="2010" name="Nat. Biotechnol.">
        <title>Draft genome sequence of the oilseed species Ricinus communis.</title>
        <authorList>
            <person name="Chan A.P."/>
            <person name="Crabtree J."/>
            <person name="Zhao Q."/>
            <person name="Lorenzi H."/>
            <person name="Orvis J."/>
            <person name="Puiu D."/>
            <person name="Melake-Berhan A."/>
            <person name="Jones K.M."/>
            <person name="Redman J."/>
            <person name="Chen G."/>
            <person name="Cahoon E.B."/>
            <person name="Gedil M."/>
            <person name="Stanke M."/>
            <person name="Haas B.J."/>
            <person name="Wortman J.R."/>
            <person name="Fraser-Liggett C.M."/>
            <person name="Ravel J."/>
            <person name="Rabinowicz P.D."/>
        </authorList>
    </citation>
    <scope>NUCLEOTIDE SEQUENCE [LARGE SCALE GENOMIC DNA]</scope>
    <source>
        <strain evidence="4">cv. Hale</strain>
    </source>
</reference>
<dbReference type="InterPro" id="IPR045584">
    <property type="entry name" value="Pilin-like"/>
</dbReference>
<dbReference type="Gene3D" id="3.30.700.10">
    <property type="entry name" value="Glycoprotein, Type 4 Pilin"/>
    <property type="match status" value="1"/>
</dbReference>
<dbReference type="PANTHER" id="PTHR30332:SF17">
    <property type="entry name" value="TYPE IV PILIATION SYSTEM PROTEIN DR_0774-RELATED"/>
    <property type="match status" value="1"/>
</dbReference>
<organism evidence="3 4">
    <name type="scientific">Ricinus communis</name>
    <name type="common">Castor bean</name>
    <dbReference type="NCBI Taxonomy" id="3988"/>
    <lineage>
        <taxon>Eukaryota</taxon>
        <taxon>Viridiplantae</taxon>
        <taxon>Streptophyta</taxon>
        <taxon>Embryophyta</taxon>
        <taxon>Tracheophyta</taxon>
        <taxon>Spermatophyta</taxon>
        <taxon>Magnoliopsida</taxon>
        <taxon>eudicotyledons</taxon>
        <taxon>Gunneridae</taxon>
        <taxon>Pentapetalae</taxon>
        <taxon>rosids</taxon>
        <taxon>fabids</taxon>
        <taxon>Malpighiales</taxon>
        <taxon>Euphorbiaceae</taxon>
        <taxon>Acalyphoideae</taxon>
        <taxon>Acalypheae</taxon>
        <taxon>Ricinus</taxon>
    </lineage>
</organism>
<dbReference type="PANTHER" id="PTHR30332">
    <property type="entry name" value="PROBABLE GENERAL SECRETION PATHWAY PROTEIN D"/>
    <property type="match status" value="1"/>
</dbReference>